<gene>
    <name evidence="2" type="ORF">INT47_000741</name>
</gene>
<keyword evidence="3" id="KW-1185">Reference proteome</keyword>
<dbReference type="EMBL" id="JAEPRD010000104">
    <property type="protein sequence ID" value="KAG2198825.1"/>
    <property type="molecule type" value="Genomic_DNA"/>
</dbReference>
<organism evidence="2 3">
    <name type="scientific">Mucor saturninus</name>
    <dbReference type="NCBI Taxonomy" id="64648"/>
    <lineage>
        <taxon>Eukaryota</taxon>
        <taxon>Fungi</taxon>
        <taxon>Fungi incertae sedis</taxon>
        <taxon>Mucoromycota</taxon>
        <taxon>Mucoromycotina</taxon>
        <taxon>Mucoromycetes</taxon>
        <taxon>Mucorales</taxon>
        <taxon>Mucorineae</taxon>
        <taxon>Mucoraceae</taxon>
        <taxon>Mucor</taxon>
    </lineage>
</organism>
<sequence>MGKSAKFYKRPSKKEKEGSAIKKTVEPSPISKKGSASKKAVNVPAAMFQDKYSKKSPAAKKNVEEDVDMDNQPKEVVEKKVNVLDKNGEVPDYVDLFSGKKMYKKIPFKRK</sequence>
<feature type="region of interest" description="Disordered" evidence="1">
    <location>
        <begin position="1"/>
        <end position="72"/>
    </location>
</feature>
<accession>A0A8H7QW13</accession>
<dbReference type="AlphaFoldDB" id="A0A8H7QW13"/>
<dbReference type="OrthoDB" id="2274292at2759"/>
<protein>
    <submittedName>
        <fullName evidence="2">Uncharacterized protein</fullName>
    </submittedName>
</protein>
<proteinExistence type="predicted"/>
<evidence type="ECO:0000313" key="3">
    <source>
        <dbReference type="Proteomes" id="UP000603453"/>
    </source>
</evidence>
<evidence type="ECO:0000256" key="1">
    <source>
        <dbReference type="SAM" id="MobiDB-lite"/>
    </source>
</evidence>
<comment type="caution">
    <text evidence="2">The sequence shown here is derived from an EMBL/GenBank/DDBJ whole genome shotgun (WGS) entry which is preliminary data.</text>
</comment>
<dbReference type="Proteomes" id="UP000603453">
    <property type="component" value="Unassembled WGS sequence"/>
</dbReference>
<name>A0A8H7QW13_9FUNG</name>
<evidence type="ECO:0000313" key="2">
    <source>
        <dbReference type="EMBL" id="KAG2198825.1"/>
    </source>
</evidence>
<feature type="compositionally biased region" description="Basic residues" evidence="1">
    <location>
        <begin position="1"/>
        <end position="13"/>
    </location>
</feature>
<feature type="compositionally biased region" description="Basic and acidic residues" evidence="1">
    <location>
        <begin position="14"/>
        <end position="25"/>
    </location>
</feature>
<reference evidence="2" key="1">
    <citation type="submission" date="2020-12" db="EMBL/GenBank/DDBJ databases">
        <title>Metabolic potential, ecology and presence of endohyphal bacteria is reflected in genomic diversity of Mucoromycotina.</title>
        <authorList>
            <person name="Muszewska A."/>
            <person name="Okrasinska A."/>
            <person name="Steczkiewicz K."/>
            <person name="Drgas O."/>
            <person name="Orlowska M."/>
            <person name="Perlinska-Lenart U."/>
            <person name="Aleksandrzak-Piekarczyk T."/>
            <person name="Szatraj K."/>
            <person name="Zielenkiewicz U."/>
            <person name="Pilsyk S."/>
            <person name="Malc E."/>
            <person name="Mieczkowski P."/>
            <person name="Kruszewska J.S."/>
            <person name="Biernat P."/>
            <person name="Pawlowska J."/>
        </authorList>
    </citation>
    <scope>NUCLEOTIDE SEQUENCE</scope>
    <source>
        <strain evidence="2">WA0000017839</strain>
    </source>
</reference>